<name>A0A4C2A5D3_EUMVA</name>
<dbReference type="AlphaFoldDB" id="A0A4C2A5D3"/>
<dbReference type="InterPro" id="IPR011990">
    <property type="entry name" value="TPR-like_helical_dom_sf"/>
</dbReference>
<feature type="repeat" description="TPR" evidence="1">
    <location>
        <begin position="22"/>
        <end position="55"/>
    </location>
</feature>
<dbReference type="Gene3D" id="1.25.40.10">
    <property type="entry name" value="Tetratricopeptide repeat domain"/>
    <property type="match status" value="3"/>
</dbReference>
<evidence type="ECO:0000313" key="3">
    <source>
        <dbReference type="Proteomes" id="UP000299102"/>
    </source>
</evidence>
<proteinExistence type="predicted"/>
<dbReference type="PROSITE" id="PS50005">
    <property type="entry name" value="TPR"/>
    <property type="match status" value="1"/>
</dbReference>
<evidence type="ECO:0000256" key="1">
    <source>
        <dbReference type="PROSITE-ProRule" id="PRU00339"/>
    </source>
</evidence>
<dbReference type="PANTHER" id="PTHR10098">
    <property type="entry name" value="RAPSYN-RELATED"/>
    <property type="match status" value="1"/>
</dbReference>
<reference evidence="2 3" key="1">
    <citation type="journal article" date="2019" name="Commun. Biol.">
        <title>The bagworm genome reveals a unique fibroin gene that provides high tensile strength.</title>
        <authorList>
            <person name="Kono N."/>
            <person name="Nakamura H."/>
            <person name="Ohtoshi R."/>
            <person name="Tomita M."/>
            <person name="Numata K."/>
            <person name="Arakawa K."/>
        </authorList>
    </citation>
    <scope>NUCLEOTIDE SEQUENCE [LARGE SCALE GENOMIC DNA]</scope>
</reference>
<accession>A0A4C2A5D3</accession>
<comment type="caution">
    <text evidence="2">The sequence shown here is derived from an EMBL/GenBank/DDBJ whole genome shotgun (WGS) entry which is preliminary data.</text>
</comment>
<dbReference type="STRING" id="151549.A0A4C2A5D3"/>
<sequence>MPARCAGGGSTVVTNADTQAAASALTSLGHVYTAIGDYPNALASHKQCVQLVKQMGAKLQEAREIETSKKLGLTPIWALYPLQEELHSSHNTMSKCCVSLKTLGDRAIEARAYAGLGHAARCAGEYTQAKKWHERQLDVALTARDKDKAGMGRAYGNIGTRTPPRMSRPSSIIKQELTISKEVHDRSSEASTHGNLAVAYQPWALTTWRYSTTGAHLGIARELKDAAGEACALLNLSNCLSSRGGSPRRCRTTSSI</sequence>
<dbReference type="Proteomes" id="UP000299102">
    <property type="component" value="Unassembled WGS sequence"/>
</dbReference>
<organism evidence="2 3">
    <name type="scientific">Eumeta variegata</name>
    <name type="common">Bagworm moth</name>
    <name type="synonym">Eumeta japonica</name>
    <dbReference type="NCBI Taxonomy" id="151549"/>
    <lineage>
        <taxon>Eukaryota</taxon>
        <taxon>Metazoa</taxon>
        <taxon>Ecdysozoa</taxon>
        <taxon>Arthropoda</taxon>
        <taxon>Hexapoda</taxon>
        <taxon>Insecta</taxon>
        <taxon>Pterygota</taxon>
        <taxon>Neoptera</taxon>
        <taxon>Endopterygota</taxon>
        <taxon>Lepidoptera</taxon>
        <taxon>Glossata</taxon>
        <taxon>Ditrysia</taxon>
        <taxon>Tineoidea</taxon>
        <taxon>Psychidae</taxon>
        <taxon>Oiketicinae</taxon>
        <taxon>Eumeta</taxon>
    </lineage>
</organism>
<evidence type="ECO:0000313" key="2">
    <source>
        <dbReference type="EMBL" id="GBP96131.1"/>
    </source>
</evidence>
<keyword evidence="1" id="KW-0802">TPR repeat</keyword>
<dbReference type="SUPFAM" id="SSF48452">
    <property type="entry name" value="TPR-like"/>
    <property type="match status" value="1"/>
</dbReference>
<dbReference type="SMART" id="SM00028">
    <property type="entry name" value="TPR"/>
    <property type="match status" value="2"/>
</dbReference>
<protein>
    <submittedName>
        <fullName evidence="2">Tetratricopeptide repeat protein 28</fullName>
    </submittedName>
</protein>
<dbReference type="PANTHER" id="PTHR10098:SF108">
    <property type="entry name" value="TETRATRICOPEPTIDE REPEAT PROTEIN 28"/>
    <property type="match status" value="1"/>
</dbReference>
<dbReference type="OrthoDB" id="626167at2759"/>
<dbReference type="InterPro" id="IPR019734">
    <property type="entry name" value="TPR_rpt"/>
</dbReference>
<gene>
    <name evidence="2" type="primary">TTC28</name>
    <name evidence="2" type="ORF">EVAR_99511_1</name>
</gene>
<dbReference type="Pfam" id="PF13176">
    <property type="entry name" value="TPR_7"/>
    <property type="match status" value="2"/>
</dbReference>
<keyword evidence="3" id="KW-1185">Reference proteome</keyword>
<dbReference type="EMBL" id="BGZK01002739">
    <property type="protein sequence ID" value="GBP96131.1"/>
    <property type="molecule type" value="Genomic_DNA"/>
</dbReference>